<sequence length="76" mass="8602">MPIRILFLCPTTTSRRANRATLASWWASWTSSMWPWKTAPLVRSCGTKHTAPVPGSREPARRSVSSSAWTELMPRM</sequence>
<reference evidence="2" key="2">
    <citation type="submission" date="2015-03" db="EMBL/GenBank/DDBJ databases">
        <authorList>
            <person name="Chow C.-E.T."/>
            <person name="Winget D.M."/>
            <person name="White R.A.III."/>
            <person name="Hallam S.J."/>
            <person name="Suttle C.A."/>
        </authorList>
    </citation>
    <scope>NUCLEOTIDE SEQUENCE</scope>
    <source>
        <strain evidence="2">Anoxic3_1</strain>
    </source>
</reference>
<evidence type="ECO:0000256" key="1">
    <source>
        <dbReference type="SAM" id="MobiDB-lite"/>
    </source>
</evidence>
<organism evidence="2">
    <name type="scientific">uncultured marine virus</name>
    <dbReference type="NCBI Taxonomy" id="186617"/>
    <lineage>
        <taxon>Viruses</taxon>
        <taxon>environmental samples</taxon>
    </lineage>
</organism>
<accession>A0A0F7L456</accession>
<reference evidence="2" key="1">
    <citation type="journal article" date="2015" name="Front. Microbiol.">
        <title>Combining genomic sequencing methods to explore viral diversity and reveal potential virus-host interactions.</title>
        <authorList>
            <person name="Chow C.E."/>
            <person name="Winget D.M."/>
            <person name="White R.A.III."/>
            <person name="Hallam S.J."/>
            <person name="Suttle C.A."/>
        </authorList>
    </citation>
    <scope>NUCLEOTIDE SEQUENCE</scope>
    <source>
        <strain evidence="2">Anoxic3_1</strain>
    </source>
</reference>
<name>A0A0F7L456_9VIRU</name>
<dbReference type="EMBL" id="KR029577">
    <property type="protein sequence ID" value="AKH45791.1"/>
    <property type="molecule type" value="Genomic_DNA"/>
</dbReference>
<proteinExistence type="predicted"/>
<feature type="region of interest" description="Disordered" evidence="1">
    <location>
        <begin position="47"/>
        <end position="76"/>
    </location>
</feature>
<protein>
    <submittedName>
        <fullName evidence="2">Uncharacterized protein</fullName>
    </submittedName>
</protein>
<evidence type="ECO:0000313" key="2">
    <source>
        <dbReference type="EMBL" id="AKH45791.1"/>
    </source>
</evidence>